<evidence type="ECO:0000313" key="3">
    <source>
        <dbReference type="EMBL" id="KAJ9611027.1"/>
    </source>
</evidence>
<comment type="caution">
    <text evidence="3">The sequence shown here is derived from an EMBL/GenBank/DDBJ whole genome shotgun (WGS) entry which is preliminary data.</text>
</comment>
<proteinExistence type="predicted"/>
<feature type="signal peptide" evidence="2">
    <location>
        <begin position="1"/>
        <end position="43"/>
    </location>
</feature>
<keyword evidence="2" id="KW-0732">Signal</keyword>
<accession>A0AA39CJZ1</accession>
<reference evidence="3" key="1">
    <citation type="submission" date="2022-10" db="EMBL/GenBank/DDBJ databases">
        <title>Culturing micro-colonial fungi from biological soil crusts in the Mojave desert and describing Neophaeococcomyces mojavensis, and introducing the new genera and species Taxawa tesnikishii.</title>
        <authorList>
            <person name="Kurbessoian T."/>
            <person name="Stajich J.E."/>
        </authorList>
    </citation>
    <scope>NUCLEOTIDE SEQUENCE</scope>
    <source>
        <strain evidence="3">TK_35</strain>
    </source>
</reference>
<organism evidence="3">
    <name type="scientific">Knufia peltigerae</name>
    <dbReference type="NCBI Taxonomy" id="1002370"/>
    <lineage>
        <taxon>Eukaryota</taxon>
        <taxon>Fungi</taxon>
        <taxon>Dikarya</taxon>
        <taxon>Ascomycota</taxon>
        <taxon>Pezizomycotina</taxon>
        <taxon>Eurotiomycetes</taxon>
        <taxon>Chaetothyriomycetidae</taxon>
        <taxon>Chaetothyriales</taxon>
        <taxon>Trichomeriaceae</taxon>
        <taxon>Knufia</taxon>
    </lineage>
</organism>
<evidence type="ECO:0000256" key="1">
    <source>
        <dbReference type="SAM" id="MobiDB-lite"/>
    </source>
</evidence>
<gene>
    <name evidence="3" type="ORF">H2204_015244</name>
</gene>
<protein>
    <submittedName>
        <fullName evidence="3">Uncharacterized protein</fullName>
    </submittedName>
</protein>
<name>A0AA39CJZ1_9EURO</name>
<feature type="region of interest" description="Disordered" evidence="1">
    <location>
        <begin position="39"/>
        <end position="70"/>
    </location>
</feature>
<dbReference type="EMBL" id="JAPDRN010000229">
    <property type="protein sequence ID" value="KAJ9611027.1"/>
    <property type="molecule type" value="Genomic_DNA"/>
</dbReference>
<dbReference type="AlphaFoldDB" id="A0AA39CJZ1"/>
<feature type="chain" id="PRO_5041432809" evidence="2">
    <location>
        <begin position="44"/>
        <end position="315"/>
    </location>
</feature>
<evidence type="ECO:0000256" key="2">
    <source>
        <dbReference type="SAM" id="SignalP"/>
    </source>
</evidence>
<sequence length="315" mass="33151">MERCMKILPQSRLARVRPRLCATFAGLLVALLASACTPSTSTASPQGATAPRQDVAPMQSSATPATTATATPPDAGSVLYFIYDVDGDGAVSYEVANGSVATFWFGHAFEVAGTRYYTGFAWNTPQKYGKPGEDDVGPDSQVTLTEATFTLTGDKPDRPWVFKGAEPWIGTVGAYGTAPDIDSKRKPLEYRTPAGKLVLAVPTSTFATGTSIESYTVLVFNPDYEKSEDGQVWASLGTVITGEDNSAACDDGQVMPCVNNKGVLAFNAVAGSDLPSISVTATGTTISGPGQTRALGAADARQYHYDAARKAYVEK</sequence>